<feature type="transmembrane region" description="Helical" evidence="6">
    <location>
        <begin position="457"/>
        <end position="479"/>
    </location>
</feature>
<evidence type="ECO:0000313" key="8">
    <source>
        <dbReference type="Proteomes" id="UP001351900"/>
    </source>
</evidence>
<feature type="transmembrane region" description="Helical" evidence="6">
    <location>
        <begin position="401"/>
        <end position="422"/>
    </location>
</feature>
<proteinExistence type="predicted"/>
<dbReference type="PANTHER" id="PTHR30250:SF26">
    <property type="entry name" value="PSMA PROTEIN"/>
    <property type="match status" value="1"/>
</dbReference>
<evidence type="ECO:0000313" key="7">
    <source>
        <dbReference type="EMBL" id="MEF2254035.1"/>
    </source>
</evidence>
<evidence type="ECO:0008006" key="9">
    <source>
        <dbReference type="Google" id="ProtNLM"/>
    </source>
</evidence>
<evidence type="ECO:0000256" key="2">
    <source>
        <dbReference type="ARBA" id="ARBA00022475"/>
    </source>
</evidence>
<evidence type="ECO:0000256" key="3">
    <source>
        <dbReference type="ARBA" id="ARBA00022692"/>
    </source>
</evidence>
<feature type="transmembrane region" description="Helical" evidence="6">
    <location>
        <begin position="434"/>
        <end position="451"/>
    </location>
</feature>
<feature type="transmembrane region" description="Helical" evidence="6">
    <location>
        <begin position="372"/>
        <end position="395"/>
    </location>
</feature>
<reference evidence="7 8" key="1">
    <citation type="submission" date="2024-01" db="EMBL/GenBank/DDBJ databases">
        <title>the genome sequence of strain Microbacterium schleiferi NBRC 15075.</title>
        <authorList>
            <person name="Ding Y."/>
            <person name="Zhang G."/>
        </authorList>
    </citation>
    <scope>NUCLEOTIDE SEQUENCE [LARGE SCALE GENOMIC DNA]</scope>
    <source>
        <strain evidence="7 8">NBRC 15075</strain>
    </source>
</reference>
<evidence type="ECO:0000256" key="6">
    <source>
        <dbReference type="SAM" id="Phobius"/>
    </source>
</evidence>
<feature type="transmembrane region" description="Helical" evidence="6">
    <location>
        <begin position="268"/>
        <end position="290"/>
    </location>
</feature>
<feature type="transmembrane region" description="Helical" evidence="6">
    <location>
        <begin position="126"/>
        <end position="145"/>
    </location>
</feature>
<dbReference type="PANTHER" id="PTHR30250">
    <property type="entry name" value="PST FAMILY PREDICTED COLANIC ACID TRANSPORTER"/>
    <property type="match status" value="1"/>
</dbReference>
<feature type="transmembrane region" description="Helical" evidence="6">
    <location>
        <begin position="339"/>
        <end position="360"/>
    </location>
</feature>
<evidence type="ECO:0000256" key="4">
    <source>
        <dbReference type="ARBA" id="ARBA00022989"/>
    </source>
</evidence>
<protein>
    <recommendedName>
        <fullName evidence="9">Lipopolysaccharide biosynthesis protein</fullName>
    </recommendedName>
</protein>
<keyword evidence="5 6" id="KW-0472">Membrane</keyword>
<feature type="transmembrane region" description="Helical" evidence="6">
    <location>
        <begin position="92"/>
        <end position="114"/>
    </location>
</feature>
<feature type="transmembrane region" description="Helical" evidence="6">
    <location>
        <begin position="184"/>
        <end position="206"/>
    </location>
</feature>
<comment type="caution">
    <text evidence="7">The sequence shown here is derived from an EMBL/GenBank/DDBJ whole genome shotgun (WGS) entry which is preliminary data.</text>
</comment>
<keyword evidence="2" id="KW-1003">Cell membrane</keyword>
<sequence length="504" mass="53625">MALIPRSDETKNLLSYYLNFVVVALVGIVINPIMLMIMGPSSFGTWKALQRYLDFASVADGRATQALKWLVANRTALSPDEKRRDLGAAVRVWLFWLPALVGIAVLITIAVPLLVADIPDDLLRSVYWASAILASNLALAGLLSIPDSVLVGVNKGYQSMVVTTAIVVISNAGMVLVLMHGGGLAGLAIVVLIASVVNAVVTWLVARSSVPWWGFARPERADVARVTTFSAWTLAWSLVEKVLLSSELILVGLTVGVVGVAQLTFTTFVGQFVLSIALITASGYMPRVGALYGTGARRRATGMTRDIRHTVLGISVVGFASVIMFNGWFVSLWAGEDQYLGWLVNVGLAVAMLLTAMIRLDGQVLDAVLKMPAKVLVVGLSTVIGIVGGVAFFYWTGSLVVSLAFLIASRTLANFLLPVLIGKFFAGAGYPARAMVLAAALLALSISLSWVAQAPGWLQAVAIGSWFVLTLAAVVGGLVPRRLITAFLMTLRSRRGRGSDSTPD</sequence>
<feature type="transmembrane region" description="Helical" evidence="6">
    <location>
        <begin position="242"/>
        <end position="262"/>
    </location>
</feature>
<keyword evidence="4 6" id="KW-1133">Transmembrane helix</keyword>
<accession>A0ABU7V437</accession>
<feature type="transmembrane region" description="Helical" evidence="6">
    <location>
        <begin position="311"/>
        <end position="333"/>
    </location>
</feature>
<keyword evidence="3 6" id="KW-0812">Transmembrane</keyword>
<feature type="transmembrane region" description="Helical" evidence="6">
    <location>
        <begin position="157"/>
        <end position="178"/>
    </location>
</feature>
<evidence type="ECO:0000256" key="1">
    <source>
        <dbReference type="ARBA" id="ARBA00004651"/>
    </source>
</evidence>
<dbReference type="Proteomes" id="UP001351900">
    <property type="component" value="Unassembled WGS sequence"/>
</dbReference>
<gene>
    <name evidence="7" type="ORF">V2V91_02635</name>
</gene>
<dbReference type="InterPro" id="IPR050833">
    <property type="entry name" value="Poly_Biosynth_Transport"/>
</dbReference>
<keyword evidence="8" id="KW-1185">Reference proteome</keyword>
<evidence type="ECO:0000256" key="5">
    <source>
        <dbReference type="ARBA" id="ARBA00023136"/>
    </source>
</evidence>
<comment type="subcellular location">
    <subcellularLocation>
        <location evidence="1">Cell membrane</location>
        <topology evidence="1">Multi-pass membrane protein</topology>
    </subcellularLocation>
</comment>
<dbReference type="EMBL" id="JAZHOV010000001">
    <property type="protein sequence ID" value="MEF2254035.1"/>
    <property type="molecule type" value="Genomic_DNA"/>
</dbReference>
<name>A0ABU7V437_9MICO</name>
<organism evidence="7 8">
    <name type="scientific">Microbacterium schleiferi</name>
    <dbReference type="NCBI Taxonomy" id="69362"/>
    <lineage>
        <taxon>Bacteria</taxon>
        <taxon>Bacillati</taxon>
        <taxon>Actinomycetota</taxon>
        <taxon>Actinomycetes</taxon>
        <taxon>Micrococcales</taxon>
        <taxon>Microbacteriaceae</taxon>
        <taxon>Microbacterium</taxon>
    </lineage>
</organism>
<dbReference type="RefSeq" id="WP_344678183.1">
    <property type="nucleotide sequence ID" value="NZ_BAAAUO010000003.1"/>
</dbReference>
<feature type="transmembrane region" description="Helical" evidence="6">
    <location>
        <begin position="16"/>
        <end position="37"/>
    </location>
</feature>